<keyword evidence="3" id="KW-0285">Flavoprotein</keyword>
<dbReference type="InterPro" id="IPR045170">
    <property type="entry name" value="MTOX"/>
</dbReference>
<organism evidence="8 9">
    <name type="scientific">Saccharata proteae CBS 121410</name>
    <dbReference type="NCBI Taxonomy" id="1314787"/>
    <lineage>
        <taxon>Eukaryota</taxon>
        <taxon>Fungi</taxon>
        <taxon>Dikarya</taxon>
        <taxon>Ascomycota</taxon>
        <taxon>Pezizomycotina</taxon>
        <taxon>Dothideomycetes</taxon>
        <taxon>Dothideomycetes incertae sedis</taxon>
        <taxon>Botryosphaeriales</taxon>
        <taxon>Saccharataceae</taxon>
        <taxon>Saccharata</taxon>
    </lineage>
</organism>
<dbReference type="InterPro" id="IPR006076">
    <property type="entry name" value="FAD-dep_OxRdtase"/>
</dbReference>
<dbReference type="GO" id="GO:0008115">
    <property type="term" value="F:sarcosine oxidase activity"/>
    <property type="evidence" value="ECO:0007669"/>
    <property type="project" value="TreeGrafter"/>
</dbReference>
<evidence type="ECO:0000256" key="1">
    <source>
        <dbReference type="ARBA" id="ARBA00001974"/>
    </source>
</evidence>
<sequence length="426" mass="47240">MDASILIIGGGTWGASTAWHLASRGYSDITVIDRKPFPSVDSAAYDLNKIIRTEYDEPLYSDMAIEAIKAWRQPLFKGIFHETGWLVTTSGDPGAAQRLRRSYQNLVDRGQAEGVEFVESEEDIVKHVPQLANAKGIAEWKGYYNPQAGWAHARKALEKVGEEAKKLGVKFIGGPDGQMTGIESANNKISGIKVASGKIHTASRYILCTGAASPAVLPELGPHLWSKCWTLGHIELTPAEIAQFRNMPVVDNHELGFFFEADEDKGWMKICNEFQGYQFRTGKYEDGDSTVEFSVPRYASEHPGEGIPEEAMKGINRLIDIALPQFSGREIKGASDTADRHFLIDKHPAYPDGELLLATGDSGHAFKFLPTIGSYIADAFEDKERGLKKVWRWTDRPWSHDDSRPGDRVKDLREVGMGVGDTESRL</sequence>
<name>A0A9P4HZ85_9PEZI</name>
<feature type="region of interest" description="Disordered" evidence="6">
    <location>
        <begin position="398"/>
        <end position="426"/>
    </location>
</feature>
<accession>A0A9P4HZ85</accession>
<feature type="compositionally biased region" description="Basic and acidic residues" evidence="6">
    <location>
        <begin position="398"/>
        <end position="414"/>
    </location>
</feature>
<dbReference type="GO" id="GO:0050660">
    <property type="term" value="F:flavin adenine dinucleotide binding"/>
    <property type="evidence" value="ECO:0007669"/>
    <property type="project" value="InterPro"/>
</dbReference>
<gene>
    <name evidence="8" type="ORF">K490DRAFT_61460</name>
</gene>
<dbReference type="GO" id="GO:0051698">
    <property type="term" value="F:saccharopine oxidase activity"/>
    <property type="evidence" value="ECO:0007669"/>
    <property type="project" value="TreeGrafter"/>
</dbReference>
<evidence type="ECO:0000256" key="4">
    <source>
        <dbReference type="ARBA" id="ARBA00022827"/>
    </source>
</evidence>
<comment type="caution">
    <text evidence="8">The sequence shown here is derived from an EMBL/GenBank/DDBJ whole genome shotgun (WGS) entry which is preliminary data.</text>
</comment>
<comment type="cofactor">
    <cofactor evidence="1">
        <name>FAD</name>
        <dbReference type="ChEBI" id="CHEBI:57692"/>
    </cofactor>
</comment>
<evidence type="ECO:0000256" key="3">
    <source>
        <dbReference type="ARBA" id="ARBA00022630"/>
    </source>
</evidence>
<reference evidence="8" key="1">
    <citation type="journal article" date="2020" name="Stud. Mycol.">
        <title>101 Dothideomycetes genomes: a test case for predicting lifestyles and emergence of pathogens.</title>
        <authorList>
            <person name="Haridas S."/>
            <person name="Albert R."/>
            <person name="Binder M."/>
            <person name="Bloem J."/>
            <person name="Labutti K."/>
            <person name="Salamov A."/>
            <person name="Andreopoulos B."/>
            <person name="Baker S."/>
            <person name="Barry K."/>
            <person name="Bills G."/>
            <person name="Bluhm B."/>
            <person name="Cannon C."/>
            <person name="Castanera R."/>
            <person name="Culley D."/>
            <person name="Daum C."/>
            <person name="Ezra D."/>
            <person name="Gonzalez J."/>
            <person name="Henrissat B."/>
            <person name="Kuo A."/>
            <person name="Liang C."/>
            <person name="Lipzen A."/>
            <person name="Lutzoni F."/>
            <person name="Magnuson J."/>
            <person name="Mondo S."/>
            <person name="Nolan M."/>
            <person name="Ohm R."/>
            <person name="Pangilinan J."/>
            <person name="Park H.-J."/>
            <person name="Ramirez L."/>
            <person name="Alfaro M."/>
            <person name="Sun H."/>
            <person name="Tritt A."/>
            <person name="Yoshinaga Y."/>
            <person name="Zwiers L.-H."/>
            <person name="Turgeon B."/>
            <person name="Goodwin S."/>
            <person name="Spatafora J."/>
            <person name="Crous P."/>
            <person name="Grigoriev I."/>
        </authorList>
    </citation>
    <scope>NUCLEOTIDE SEQUENCE</scope>
    <source>
        <strain evidence="8">CBS 121410</strain>
    </source>
</reference>
<evidence type="ECO:0000313" key="8">
    <source>
        <dbReference type="EMBL" id="KAF2092015.1"/>
    </source>
</evidence>
<dbReference type="Gene3D" id="3.50.50.60">
    <property type="entry name" value="FAD/NAD(P)-binding domain"/>
    <property type="match status" value="1"/>
</dbReference>
<dbReference type="SUPFAM" id="SSF51905">
    <property type="entry name" value="FAD/NAD(P)-binding domain"/>
    <property type="match status" value="1"/>
</dbReference>
<dbReference type="Gene3D" id="3.30.9.10">
    <property type="entry name" value="D-Amino Acid Oxidase, subunit A, domain 2"/>
    <property type="match status" value="1"/>
</dbReference>
<dbReference type="Pfam" id="PF01266">
    <property type="entry name" value="DAO"/>
    <property type="match status" value="1"/>
</dbReference>
<dbReference type="PANTHER" id="PTHR10961:SF26">
    <property type="entry name" value="L-SACCHAROPINE OXIDASE"/>
    <property type="match status" value="1"/>
</dbReference>
<evidence type="ECO:0000259" key="7">
    <source>
        <dbReference type="Pfam" id="PF01266"/>
    </source>
</evidence>
<dbReference type="PANTHER" id="PTHR10961">
    <property type="entry name" value="PEROXISOMAL SARCOSINE OXIDASE"/>
    <property type="match status" value="1"/>
</dbReference>
<evidence type="ECO:0000256" key="6">
    <source>
        <dbReference type="SAM" id="MobiDB-lite"/>
    </source>
</evidence>
<keyword evidence="4" id="KW-0274">FAD</keyword>
<protein>
    <submittedName>
        <fullName evidence="8">Sarcosine oxidase</fullName>
    </submittedName>
</protein>
<comment type="similarity">
    <text evidence="2">Belongs to the MSOX/MTOX family.</text>
</comment>
<evidence type="ECO:0000256" key="5">
    <source>
        <dbReference type="ARBA" id="ARBA00023002"/>
    </source>
</evidence>
<evidence type="ECO:0000256" key="2">
    <source>
        <dbReference type="ARBA" id="ARBA00010989"/>
    </source>
</evidence>
<proteinExistence type="inferred from homology"/>
<dbReference type="Proteomes" id="UP000799776">
    <property type="component" value="Unassembled WGS sequence"/>
</dbReference>
<keyword evidence="5" id="KW-0560">Oxidoreductase</keyword>
<keyword evidence="9" id="KW-1185">Reference proteome</keyword>
<dbReference type="OrthoDB" id="2219495at2759"/>
<dbReference type="InterPro" id="IPR036188">
    <property type="entry name" value="FAD/NAD-bd_sf"/>
</dbReference>
<feature type="domain" description="FAD dependent oxidoreductase" evidence="7">
    <location>
        <begin position="5"/>
        <end position="378"/>
    </location>
</feature>
<evidence type="ECO:0000313" key="9">
    <source>
        <dbReference type="Proteomes" id="UP000799776"/>
    </source>
</evidence>
<dbReference type="EMBL" id="ML978711">
    <property type="protein sequence ID" value="KAF2092015.1"/>
    <property type="molecule type" value="Genomic_DNA"/>
</dbReference>
<dbReference type="AlphaFoldDB" id="A0A9P4HZ85"/>